<keyword evidence="2" id="KW-1185">Reference proteome</keyword>
<dbReference type="EMBL" id="FNDN01000001">
    <property type="protein sequence ID" value="SDH29246.1"/>
    <property type="molecule type" value="Genomic_DNA"/>
</dbReference>
<dbReference type="Pfam" id="PF12900">
    <property type="entry name" value="Pyridox_ox_2"/>
    <property type="match status" value="1"/>
</dbReference>
<dbReference type="Proteomes" id="UP000183263">
    <property type="component" value="Unassembled WGS sequence"/>
</dbReference>
<dbReference type="Gene3D" id="2.30.110.10">
    <property type="entry name" value="Electron Transport, Fmn-binding Protein, Chain A"/>
    <property type="match status" value="1"/>
</dbReference>
<accession>A0A1G8B7S3</accession>
<dbReference type="InterPro" id="IPR024747">
    <property type="entry name" value="Pyridox_Oxase-rel"/>
</dbReference>
<dbReference type="SUPFAM" id="SSF50475">
    <property type="entry name" value="FMN-binding split barrel"/>
    <property type="match status" value="1"/>
</dbReference>
<reference evidence="1 2" key="1">
    <citation type="submission" date="2016-10" db="EMBL/GenBank/DDBJ databases">
        <authorList>
            <person name="de Groot N.N."/>
        </authorList>
    </citation>
    <scope>NUCLEOTIDE SEQUENCE [LARGE SCALE GENOMIC DNA]</scope>
    <source>
        <strain evidence="1 2">DSM 44892</strain>
    </source>
</reference>
<evidence type="ECO:0000313" key="1">
    <source>
        <dbReference type="EMBL" id="SDH29246.1"/>
    </source>
</evidence>
<sequence>MSEPVTHPGGEPLSEDRCWEHLATSNLGRLIVVVEGRPEVFPVNYAVGDRTVVFRTGEGDKLAELTVYPNIAFEVDHVDETLAWSVVLHGRARTLTHYDEIQRAEELDLHAWAPGEKYNFVVIEPADLTGRRFTRTPA</sequence>
<organism evidence="1 2">
    <name type="scientific">Rhodococcus triatomae</name>
    <dbReference type="NCBI Taxonomy" id="300028"/>
    <lineage>
        <taxon>Bacteria</taxon>
        <taxon>Bacillati</taxon>
        <taxon>Actinomycetota</taxon>
        <taxon>Actinomycetes</taxon>
        <taxon>Mycobacteriales</taxon>
        <taxon>Nocardiaceae</taxon>
        <taxon>Rhodococcus</taxon>
    </lineage>
</organism>
<dbReference type="OrthoDB" id="7062584at2"/>
<proteinExistence type="predicted"/>
<dbReference type="AlphaFoldDB" id="A0A1G8B7S3"/>
<dbReference type="InterPro" id="IPR012349">
    <property type="entry name" value="Split_barrel_FMN-bd"/>
</dbReference>
<protein>
    <recommendedName>
        <fullName evidence="3">Nitroimidazol reductase NimA, pyridoxamine 5'-phosphate oxidase superfamily</fullName>
    </recommendedName>
</protein>
<gene>
    <name evidence="1" type="ORF">SAMN05444695_101695</name>
</gene>
<evidence type="ECO:0000313" key="2">
    <source>
        <dbReference type="Proteomes" id="UP000183263"/>
    </source>
</evidence>
<dbReference type="RefSeq" id="WP_072736187.1">
    <property type="nucleotide sequence ID" value="NZ_CP048813.1"/>
</dbReference>
<evidence type="ECO:0008006" key="3">
    <source>
        <dbReference type="Google" id="ProtNLM"/>
    </source>
</evidence>
<name>A0A1G8B7S3_9NOCA</name>